<keyword evidence="2" id="KW-0378">Hydrolase</keyword>
<dbReference type="InterPro" id="IPR001279">
    <property type="entry name" value="Metallo-B-lactamas"/>
</dbReference>
<dbReference type="CDD" id="cd16282">
    <property type="entry name" value="metallo-hydrolase-like_MBL-fold"/>
    <property type="match status" value="1"/>
</dbReference>
<organism evidence="2 3">
    <name type="scientific">Noviherbaspirillum saxi</name>
    <dbReference type="NCBI Taxonomy" id="2320863"/>
    <lineage>
        <taxon>Bacteria</taxon>
        <taxon>Pseudomonadati</taxon>
        <taxon>Pseudomonadota</taxon>
        <taxon>Betaproteobacteria</taxon>
        <taxon>Burkholderiales</taxon>
        <taxon>Oxalobacteraceae</taxon>
        <taxon>Noviherbaspirillum</taxon>
    </lineage>
</organism>
<evidence type="ECO:0000313" key="2">
    <source>
        <dbReference type="EMBL" id="RJF95205.1"/>
    </source>
</evidence>
<dbReference type="Proteomes" id="UP000265955">
    <property type="component" value="Unassembled WGS sequence"/>
</dbReference>
<dbReference type="Pfam" id="PF00753">
    <property type="entry name" value="Lactamase_B"/>
    <property type="match status" value="1"/>
</dbReference>
<dbReference type="Gene3D" id="3.60.15.10">
    <property type="entry name" value="Ribonuclease Z/Hydroxyacylglutathione hydrolase-like"/>
    <property type="match status" value="1"/>
</dbReference>
<feature type="domain" description="Metallo-beta-lactamase" evidence="1">
    <location>
        <begin position="34"/>
        <end position="220"/>
    </location>
</feature>
<dbReference type="AlphaFoldDB" id="A0A3A3FL66"/>
<evidence type="ECO:0000313" key="3">
    <source>
        <dbReference type="Proteomes" id="UP000265955"/>
    </source>
</evidence>
<sequence>MSSTTFASASDVTEQKAKVVELAKGAYGYISDSDPNCGFVVGDDAVLIIDTRATPALARDLIDDIRTVTDKPVKYIFLTHYHAVRVLGASAFNVDAVFSSTGTHQLILERGAADYESEVRRFPRLFKGVDEIPGLTMPHVTFDDSMSFWLGGRELRFMHLGRGHSAGDSVCWLPDCGVLYAGDLVENNCAVYTGDAYMRDWTHTLERVRALRADVMVPGRGAVLTSRQQVSDAIDSTKDFIVTLLGAVEHGLRQGQDLKGCYRVAEQVMTPRFGEWPVYKHALAFDVARAYDELRGLEHPQIWTAARDQDLWARLHG</sequence>
<dbReference type="OrthoDB" id="5290005at2"/>
<reference evidence="3" key="1">
    <citation type="submission" date="2018-09" db="EMBL/GenBank/DDBJ databases">
        <authorList>
            <person name="Zhu H."/>
        </authorList>
    </citation>
    <scope>NUCLEOTIDE SEQUENCE [LARGE SCALE GENOMIC DNA]</scope>
    <source>
        <strain evidence="3">K1R23-30</strain>
    </source>
</reference>
<gene>
    <name evidence="2" type="ORF">D3871_17290</name>
</gene>
<evidence type="ECO:0000259" key="1">
    <source>
        <dbReference type="SMART" id="SM00849"/>
    </source>
</evidence>
<dbReference type="InterPro" id="IPR050855">
    <property type="entry name" value="NDM-1-like"/>
</dbReference>
<name>A0A3A3FL66_9BURK</name>
<comment type="caution">
    <text evidence="2">The sequence shown here is derived from an EMBL/GenBank/DDBJ whole genome shotgun (WGS) entry which is preliminary data.</text>
</comment>
<proteinExistence type="predicted"/>
<dbReference type="InterPro" id="IPR036866">
    <property type="entry name" value="RibonucZ/Hydroxyglut_hydro"/>
</dbReference>
<dbReference type="EMBL" id="QYUO01000002">
    <property type="protein sequence ID" value="RJF95205.1"/>
    <property type="molecule type" value="Genomic_DNA"/>
</dbReference>
<dbReference type="RefSeq" id="WP_119770356.1">
    <property type="nucleotide sequence ID" value="NZ_QYUO01000002.1"/>
</dbReference>
<dbReference type="PANTHER" id="PTHR42951:SF20">
    <property type="entry name" value="BETA LACTAMASE"/>
    <property type="match status" value="1"/>
</dbReference>
<dbReference type="PANTHER" id="PTHR42951">
    <property type="entry name" value="METALLO-BETA-LACTAMASE DOMAIN-CONTAINING"/>
    <property type="match status" value="1"/>
</dbReference>
<protein>
    <submittedName>
        <fullName evidence="2">MBL fold metallo-hydrolase</fullName>
    </submittedName>
</protein>
<dbReference type="GO" id="GO:0016787">
    <property type="term" value="F:hydrolase activity"/>
    <property type="evidence" value="ECO:0007669"/>
    <property type="project" value="UniProtKB-KW"/>
</dbReference>
<accession>A0A3A3FL66</accession>
<keyword evidence="3" id="KW-1185">Reference proteome</keyword>
<dbReference type="SUPFAM" id="SSF56281">
    <property type="entry name" value="Metallo-hydrolase/oxidoreductase"/>
    <property type="match status" value="1"/>
</dbReference>
<dbReference type="SMART" id="SM00849">
    <property type="entry name" value="Lactamase_B"/>
    <property type="match status" value="1"/>
</dbReference>